<comment type="caution">
    <text evidence="1">The sequence shown here is derived from an EMBL/GenBank/DDBJ whole genome shotgun (WGS) entry which is preliminary data.</text>
</comment>
<protein>
    <submittedName>
        <fullName evidence="1">Uncharacterized protein</fullName>
    </submittedName>
</protein>
<dbReference type="EMBL" id="NMUF01000010">
    <property type="protein sequence ID" value="RFA99105.1"/>
    <property type="molecule type" value="Genomic_DNA"/>
</dbReference>
<organism evidence="1 2">
    <name type="scientific">Pyrobaculum aerophilum</name>
    <dbReference type="NCBI Taxonomy" id="13773"/>
    <lineage>
        <taxon>Archaea</taxon>
        <taxon>Thermoproteota</taxon>
        <taxon>Thermoprotei</taxon>
        <taxon>Thermoproteales</taxon>
        <taxon>Thermoproteaceae</taxon>
        <taxon>Pyrobaculum</taxon>
    </lineage>
</organism>
<sequence>MNSAIGTACRDVRIESVSNNREVTATQLERLRLFIDIKLKTITSISEVKKKRLANSFLCLNP</sequence>
<gene>
    <name evidence="1" type="ORF">CGL52_05145</name>
</gene>
<evidence type="ECO:0000313" key="1">
    <source>
        <dbReference type="EMBL" id="RFA99105.1"/>
    </source>
</evidence>
<accession>A0A371R4V1</accession>
<dbReference type="AlphaFoldDB" id="A0A371R4V1"/>
<evidence type="ECO:0000313" key="2">
    <source>
        <dbReference type="Proteomes" id="UP000256877"/>
    </source>
</evidence>
<dbReference type="Proteomes" id="UP000256877">
    <property type="component" value="Unassembled WGS sequence"/>
</dbReference>
<name>A0A371R4V1_9CREN</name>
<reference evidence="1 2" key="1">
    <citation type="submission" date="2017-07" db="EMBL/GenBank/DDBJ databases">
        <title>Draft genome sequence of aerobic hyperthermophilic archaea, Pyrobaculum aerophilum YKB31 and YKB32.</title>
        <authorList>
            <person name="Mochizuki T."/>
            <person name="Berliner A.J."/>
            <person name="Yoshida-Takashima Y."/>
            <person name="Takaki Y."/>
            <person name="Nunoura T."/>
            <person name="Takai K."/>
        </authorList>
    </citation>
    <scope>NUCLEOTIDE SEQUENCE [LARGE SCALE GENOMIC DNA]</scope>
    <source>
        <strain evidence="1 2">YKB32</strain>
    </source>
</reference>
<proteinExistence type="predicted"/>